<evidence type="ECO:0000259" key="4">
    <source>
        <dbReference type="PROSITE" id="PS50137"/>
    </source>
</evidence>
<dbReference type="PANTHER" id="PTHR46054">
    <property type="entry name" value="MATERNAL EFFECT PROTEIN STAUFEN"/>
    <property type="match status" value="1"/>
</dbReference>
<name>A0A6L2PN07_COPFO</name>
<organism evidence="5 6">
    <name type="scientific">Coptotermes formosanus</name>
    <name type="common">Formosan subterranean termite</name>
    <dbReference type="NCBI Taxonomy" id="36987"/>
    <lineage>
        <taxon>Eukaryota</taxon>
        <taxon>Metazoa</taxon>
        <taxon>Ecdysozoa</taxon>
        <taxon>Arthropoda</taxon>
        <taxon>Hexapoda</taxon>
        <taxon>Insecta</taxon>
        <taxon>Pterygota</taxon>
        <taxon>Neoptera</taxon>
        <taxon>Polyneoptera</taxon>
        <taxon>Dictyoptera</taxon>
        <taxon>Blattodea</taxon>
        <taxon>Blattoidea</taxon>
        <taxon>Termitoidae</taxon>
        <taxon>Rhinotermitidae</taxon>
        <taxon>Coptotermes</taxon>
    </lineage>
</organism>
<dbReference type="FunFam" id="3.30.160.20:FF:000073">
    <property type="entry name" value="Double-stranded RNA-binding protein Staufen homolog"/>
    <property type="match status" value="1"/>
</dbReference>
<sequence>MHDILEVPDVEADMRIEHGWNISQFWLPTNRTRTREMDHRILCTGQYAGRDQLHIKPLLLVLVVVLCMDQSRGASVFTVDEIDFLFAENGCIEGVLVSMPTAPVVAAAAPMNPQMNSNKNGLSGIASPLLGVTANEGEIAATPGHQKQQLQQQTVTQLNGMTSASNANTITTTLANTKEKTPMCLVNELARFNKIQHQYRLTNEQGPAHKKRFTVTLKLGDEEYSAEGASIKKAQHSAASEALKHTIYKHPPPKTQRNIRLGKRLFIELKILSLSGNITPTVELNALAMKRGEPAVYTFMEPPHHHGNHSGAPHNPYLPPPAPPGHNFNYRGVYNQ</sequence>
<dbReference type="InterPro" id="IPR051740">
    <property type="entry name" value="DRBM-containing_protein"/>
</dbReference>
<dbReference type="GO" id="GO:0010468">
    <property type="term" value="P:regulation of gene expression"/>
    <property type="evidence" value="ECO:0007669"/>
    <property type="project" value="UniProtKB-ARBA"/>
</dbReference>
<dbReference type="GO" id="GO:0098964">
    <property type="term" value="P:anterograde dendritic transport of messenger ribonucleoprotein complex"/>
    <property type="evidence" value="ECO:0007669"/>
    <property type="project" value="TreeGrafter"/>
</dbReference>
<dbReference type="InParanoid" id="A0A6L2PN07"/>
<accession>A0A6L2PN07</accession>
<gene>
    <name evidence="5" type="ORF">Cfor_01178</name>
</gene>
<dbReference type="GO" id="GO:0035418">
    <property type="term" value="P:protein localization to synapse"/>
    <property type="evidence" value="ECO:0007669"/>
    <property type="project" value="TreeGrafter"/>
</dbReference>
<dbReference type="GO" id="GO:0032839">
    <property type="term" value="C:dendrite cytoplasm"/>
    <property type="evidence" value="ECO:0007669"/>
    <property type="project" value="GOC"/>
</dbReference>
<evidence type="ECO:0000256" key="1">
    <source>
        <dbReference type="ARBA" id="ARBA00022737"/>
    </source>
</evidence>
<dbReference type="SMART" id="SM00358">
    <property type="entry name" value="DSRM"/>
    <property type="match status" value="1"/>
</dbReference>
<dbReference type="PROSITE" id="PS50137">
    <property type="entry name" value="DS_RBD"/>
    <property type="match status" value="1"/>
</dbReference>
<dbReference type="Pfam" id="PF00035">
    <property type="entry name" value="dsrm"/>
    <property type="match status" value="1"/>
</dbReference>
<keyword evidence="2" id="KW-0694">RNA-binding</keyword>
<dbReference type="InterPro" id="IPR014720">
    <property type="entry name" value="dsRBD_dom"/>
</dbReference>
<evidence type="ECO:0000313" key="6">
    <source>
        <dbReference type="Proteomes" id="UP000502823"/>
    </source>
</evidence>
<feature type="domain" description="DRBM" evidence="4">
    <location>
        <begin position="181"/>
        <end position="248"/>
    </location>
</feature>
<comment type="caution">
    <text evidence="5">The sequence shown here is derived from an EMBL/GenBank/DDBJ whole genome shotgun (WGS) entry which is preliminary data.</text>
</comment>
<proteinExistence type="predicted"/>
<evidence type="ECO:0000313" key="5">
    <source>
        <dbReference type="EMBL" id="GFG32532.1"/>
    </source>
</evidence>
<feature type="non-terminal residue" evidence="5">
    <location>
        <position position="336"/>
    </location>
</feature>
<keyword evidence="1" id="KW-0677">Repeat</keyword>
<dbReference type="GO" id="GO:0007281">
    <property type="term" value="P:germ cell development"/>
    <property type="evidence" value="ECO:0007669"/>
    <property type="project" value="TreeGrafter"/>
</dbReference>
<evidence type="ECO:0000256" key="2">
    <source>
        <dbReference type="PROSITE-ProRule" id="PRU00266"/>
    </source>
</evidence>
<protein>
    <recommendedName>
        <fullName evidence="4">DRBM domain-containing protein</fullName>
    </recommendedName>
</protein>
<dbReference type="OrthoDB" id="10037267at2759"/>
<dbReference type="CDD" id="cd19857">
    <property type="entry name" value="DSRM_STAU_rpt1"/>
    <property type="match status" value="1"/>
</dbReference>
<keyword evidence="6" id="KW-1185">Reference proteome</keyword>
<dbReference type="AlphaFoldDB" id="A0A6L2PN07"/>
<feature type="region of interest" description="Disordered" evidence="3">
    <location>
        <begin position="300"/>
        <end position="324"/>
    </location>
</feature>
<dbReference type="GO" id="GO:0003729">
    <property type="term" value="F:mRNA binding"/>
    <property type="evidence" value="ECO:0007669"/>
    <property type="project" value="TreeGrafter"/>
</dbReference>
<dbReference type="Proteomes" id="UP000502823">
    <property type="component" value="Unassembled WGS sequence"/>
</dbReference>
<dbReference type="PANTHER" id="PTHR46054:SF3">
    <property type="entry name" value="MATERNAL EFFECT PROTEIN STAUFEN"/>
    <property type="match status" value="1"/>
</dbReference>
<dbReference type="GO" id="GO:0043025">
    <property type="term" value="C:neuronal cell body"/>
    <property type="evidence" value="ECO:0007669"/>
    <property type="project" value="TreeGrafter"/>
</dbReference>
<dbReference type="GO" id="GO:0005886">
    <property type="term" value="C:plasma membrane"/>
    <property type="evidence" value="ECO:0007669"/>
    <property type="project" value="TreeGrafter"/>
</dbReference>
<dbReference type="EMBL" id="BLKM01000370">
    <property type="protein sequence ID" value="GFG32532.1"/>
    <property type="molecule type" value="Genomic_DNA"/>
</dbReference>
<dbReference type="GO" id="GO:0008298">
    <property type="term" value="P:intracellular mRNA localization"/>
    <property type="evidence" value="ECO:0007669"/>
    <property type="project" value="TreeGrafter"/>
</dbReference>
<dbReference type="SUPFAM" id="SSF54768">
    <property type="entry name" value="dsRNA-binding domain-like"/>
    <property type="match status" value="1"/>
</dbReference>
<dbReference type="GO" id="GO:0003725">
    <property type="term" value="F:double-stranded RNA binding"/>
    <property type="evidence" value="ECO:0007669"/>
    <property type="project" value="TreeGrafter"/>
</dbReference>
<dbReference type="Gene3D" id="3.30.160.20">
    <property type="match status" value="1"/>
</dbReference>
<dbReference type="GO" id="GO:0010494">
    <property type="term" value="C:cytoplasmic stress granule"/>
    <property type="evidence" value="ECO:0007669"/>
    <property type="project" value="TreeGrafter"/>
</dbReference>
<evidence type="ECO:0000256" key="3">
    <source>
        <dbReference type="SAM" id="MobiDB-lite"/>
    </source>
</evidence>
<reference evidence="6" key="1">
    <citation type="submission" date="2020-01" db="EMBL/GenBank/DDBJ databases">
        <title>Draft genome sequence of the Termite Coptotermes fromosanus.</title>
        <authorList>
            <person name="Itakura S."/>
            <person name="Yosikawa Y."/>
            <person name="Umezawa K."/>
        </authorList>
    </citation>
    <scope>NUCLEOTIDE SEQUENCE [LARGE SCALE GENOMIC DNA]</scope>
</reference>